<dbReference type="PRINTS" id="PR00047">
    <property type="entry name" value="STROIDFINGER"/>
</dbReference>
<proteinExistence type="inferred from homology"/>
<keyword evidence="8 11" id="KW-0804">Transcription</keyword>
<keyword evidence="10 11" id="KW-0539">Nucleus</keyword>
<comment type="subcellular location">
    <subcellularLocation>
        <location evidence="1 11">Nucleus</location>
    </subcellularLocation>
</comment>
<evidence type="ECO:0000256" key="8">
    <source>
        <dbReference type="ARBA" id="ARBA00023163"/>
    </source>
</evidence>
<protein>
    <submittedName>
        <fullName evidence="15">Uncharacterized protein</fullName>
    </submittedName>
</protein>
<dbReference type="PROSITE" id="PS00031">
    <property type="entry name" value="NUCLEAR_REC_DBD_1"/>
    <property type="match status" value="1"/>
</dbReference>
<dbReference type="FunFam" id="3.30.50.10:FF:000030">
    <property type="entry name" value="Nuclear Hormone Receptor family"/>
    <property type="match status" value="1"/>
</dbReference>
<evidence type="ECO:0000256" key="1">
    <source>
        <dbReference type="ARBA" id="ARBA00004123"/>
    </source>
</evidence>
<dbReference type="PANTHER" id="PTHR24083">
    <property type="entry name" value="NUCLEAR HORMONE RECEPTOR"/>
    <property type="match status" value="1"/>
</dbReference>
<evidence type="ECO:0000256" key="2">
    <source>
        <dbReference type="ARBA" id="ARBA00005993"/>
    </source>
</evidence>
<comment type="similarity">
    <text evidence="2 11">Belongs to the nuclear hormone receptor family.</text>
</comment>
<dbReference type="InterPro" id="IPR001723">
    <property type="entry name" value="Nuclear_hrmn_rcpt"/>
</dbReference>
<feature type="region of interest" description="Disordered" evidence="12">
    <location>
        <begin position="420"/>
        <end position="444"/>
    </location>
</feature>
<dbReference type="InterPro" id="IPR049636">
    <property type="entry name" value="HNF4-like_DBD"/>
</dbReference>
<feature type="region of interest" description="Disordered" evidence="12">
    <location>
        <begin position="137"/>
        <end position="166"/>
    </location>
</feature>
<dbReference type="SUPFAM" id="SSF48508">
    <property type="entry name" value="Nuclear receptor ligand-binding domain"/>
    <property type="match status" value="1"/>
</dbReference>
<evidence type="ECO:0000313" key="15">
    <source>
        <dbReference type="EMBL" id="KAL3077874.1"/>
    </source>
</evidence>
<evidence type="ECO:0000259" key="14">
    <source>
        <dbReference type="PROSITE" id="PS51843"/>
    </source>
</evidence>
<dbReference type="CDD" id="cd06960">
    <property type="entry name" value="NR_DBD_HNF4A"/>
    <property type="match status" value="1"/>
</dbReference>
<dbReference type="Gene3D" id="3.30.50.10">
    <property type="entry name" value="Erythroid Transcription Factor GATA-1, subunit A"/>
    <property type="match status" value="1"/>
</dbReference>
<feature type="domain" description="NR LBD" evidence="14">
    <location>
        <begin position="187"/>
        <end position="426"/>
    </location>
</feature>
<name>A0ABD2ICL3_9BILA</name>
<dbReference type="GO" id="GO:0003677">
    <property type="term" value="F:DNA binding"/>
    <property type="evidence" value="ECO:0007669"/>
    <property type="project" value="UniProtKB-KW"/>
</dbReference>
<dbReference type="Gene3D" id="1.10.565.10">
    <property type="entry name" value="Retinoid X Receptor"/>
    <property type="match status" value="1"/>
</dbReference>
<dbReference type="SMART" id="SM00430">
    <property type="entry name" value="HOLI"/>
    <property type="match status" value="1"/>
</dbReference>
<dbReference type="InterPro" id="IPR013088">
    <property type="entry name" value="Znf_NHR/GATA"/>
</dbReference>
<dbReference type="Pfam" id="PF00105">
    <property type="entry name" value="zf-C4"/>
    <property type="match status" value="1"/>
</dbReference>
<organism evidence="15 16">
    <name type="scientific">Heterodera trifolii</name>
    <dbReference type="NCBI Taxonomy" id="157864"/>
    <lineage>
        <taxon>Eukaryota</taxon>
        <taxon>Metazoa</taxon>
        <taxon>Ecdysozoa</taxon>
        <taxon>Nematoda</taxon>
        <taxon>Chromadorea</taxon>
        <taxon>Rhabditida</taxon>
        <taxon>Tylenchina</taxon>
        <taxon>Tylenchomorpha</taxon>
        <taxon>Tylenchoidea</taxon>
        <taxon>Heteroderidae</taxon>
        <taxon>Heteroderinae</taxon>
        <taxon>Heterodera</taxon>
    </lineage>
</organism>
<dbReference type="PROSITE" id="PS51030">
    <property type="entry name" value="NUCLEAR_REC_DBD_2"/>
    <property type="match status" value="1"/>
</dbReference>
<dbReference type="EMBL" id="JBICBT010001218">
    <property type="protein sequence ID" value="KAL3077874.1"/>
    <property type="molecule type" value="Genomic_DNA"/>
</dbReference>
<comment type="caution">
    <text evidence="15">The sequence shown here is derived from an EMBL/GenBank/DDBJ whole genome shotgun (WGS) entry which is preliminary data.</text>
</comment>
<dbReference type="InterPro" id="IPR050274">
    <property type="entry name" value="Nuclear_hormone_rcpt_NR2"/>
</dbReference>
<dbReference type="PROSITE" id="PS51843">
    <property type="entry name" value="NR_LBD"/>
    <property type="match status" value="1"/>
</dbReference>
<evidence type="ECO:0000256" key="12">
    <source>
        <dbReference type="SAM" id="MobiDB-lite"/>
    </source>
</evidence>
<evidence type="ECO:0000256" key="9">
    <source>
        <dbReference type="ARBA" id="ARBA00023170"/>
    </source>
</evidence>
<feature type="domain" description="Nuclear receptor" evidence="13">
    <location>
        <begin position="43"/>
        <end position="118"/>
    </location>
</feature>
<feature type="compositionally biased region" description="Polar residues" evidence="12">
    <location>
        <begin position="155"/>
        <end position="166"/>
    </location>
</feature>
<dbReference type="Proteomes" id="UP001620626">
    <property type="component" value="Unassembled WGS sequence"/>
</dbReference>
<sequence>MFMHSSNSLLFNGAPISQPLMVQPLMLDGQANLSMSKSFMSSQDLCVVCGDKAIGKHYGAVSCNGCKGFFRRSVWQNLKYTCRFTNVCRVDKERRNACRSCRFRKCIANGMRPDAIQNERDRIGSTRRIMKRIRDDAQTSPTTISDGITDELIGDSNSENNHNSKSPLNVVQHQKHYSFVGQQMGSNSKLILEQLLEIESGVQFEPILHSSTAIRDRTFQYLNRWSNSLHGFSELKFNDKLILLQHCAAPFALLHSVQRSVNVMGMKSEQFAGPPSQQPFLVLPNDTFFTLPQNGGASTTADDDDDDGVHVLIAKIRDELINPLRRMNAQNIDFACLKAILLLQPDVAEMSEQAKNWILQNRDGLLRAILVAGNSTTEASVCLARMLLLLPALFTIGQAIAQNNWVSEMLGIEPKSANLDVSNSNSSPEARPASMEMPKNSAPNVVKESEIAEKIVDNAQNDTDVIVVEANMTPINNASPLISTSTASSSSNAVTTQFLNQLLAVKQQQQQQHETISPSTATSASCAQSVMTTPASLCNNIVLPNACNVQAIAATHAARLQHQQPVAAHVVASCSSTLTPPMATACSGSNNNMQSLFNSNNINNNLSAFQGISIPQQQKLSALYNQLLAGFQQNGNPILFGNLPNNA</sequence>
<keyword evidence="7 11" id="KW-0238">DNA-binding</keyword>
<keyword evidence="5 11" id="KW-0862">Zinc</keyword>
<dbReference type="SMART" id="SM00399">
    <property type="entry name" value="ZnF_C4"/>
    <property type="match status" value="1"/>
</dbReference>
<evidence type="ECO:0000256" key="10">
    <source>
        <dbReference type="ARBA" id="ARBA00023242"/>
    </source>
</evidence>
<evidence type="ECO:0000256" key="3">
    <source>
        <dbReference type="ARBA" id="ARBA00022723"/>
    </source>
</evidence>
<dbReference type="PRINTS" id="PR00398">
    <property type="entry name" value="STRDHORMONER"/>
</dbReference>
<dbReference type="InterPro" id="IPR001628">
    <property type="entry name" value="Znf_hrmn_rcpt"/>
</dbReference>
<evidence type="ECO:0000313" key="16">
    <source>
        <dbReference type="Proteomes" id="UP001620626"/>
    </source>
</evidence>
<dbReference type="InterPro" id="IPR000536">
    <property type="entry name" value="Nucl_hrmn_rcpt_lig-bd"/>
</dbReference>
<dbReference type="GO" id="GO:0008270">
    <property type="term" value="F:zinc ion binding"/>
    <property type="evidence" value="ECO:0007669"/>
    <property type="project" value="UniProtKB-KW"/>
</dbReference>
<evidence type="ECO:0000256" key="5">
    <source>
        <dbReference type="ARBA" id="ARBA00022833"/>
    </source>
</evidence>
<keyword evidence="9 11" id="KW-0675">Receptor</keyword>
<dbReference type="SUPFAM" id="SSF57716">
    <property type="entry name" value="Glucocorticoid receptor-like (DNA-binding domain)"/>
    <property type="match status" value="1"/>
</dbReference>
<dbReference type="AlphaFoldDB" id="A0ABD2ICL3"/>
<evidence type="ECO:0000256" key="11">
    <source>
        <dbReference type="RuleBase" id="RU004334"/>
    </source>
</evidence>
<evidence type="ECO:0000256" key="6">
    <source>
        <dbReference type="ARBA" id="ARBA00023015"/>
    </source>
</evidence>
<keyword evidence="4 11" id="KW-0863">Zinc-finger</keyword>
<keyword evidence="6 11" id="KW-0805">Transcription regulation</keyword>
<reference evidence="15 16" key="1">
    <citation type="submission" date="2024-10" db="EMBL/GenBank/DDBJ databases">
        <authorList>
            <person name="Kim D."/>
        </authorList>
    </citation>
    <scope>NUCLEOTIDE SEQUENCE [LARGE SCALE GENOMIC DNA]</scope>
    <source>
        <strain evidence="15">BH-2024</strain>
    </source>
</reference>
<evidence type="ECO:0000256" key="4">
    <source>
        <dbReference type="ARBA" id="ARBA00022771"/>
    </source>
</evidence>
<evidence type="ECO:0000256" key="7">
    <source>
        <dbReference type="ARBA" id="ARBA00023125"/>
    </source>
</evidence>
<keyword evidence="16" id="KW-1185">Reference proteome</keyword>
<dbReference type="InterPro" id="IPR035500">
    <property type="entry name" value="NHR-like_dom_sf"/>
</dbReference>
<dbReference type="GO" id="GO:0005634">
    <property type="term" value="C:nucleus"/>
    <property type="evidence" value="ECO:0007669"/>
    <property type="project" value="UniProtKB-SubCell"/>
</dbReference>
<gene>
    <name evidence="15" type="ORF">niasHT_039159</name>
</gene>
<keyword evidence="3 11" id="KW-0479">Metal-binding</keyword>
<accession>A0ABD2ICL3</accession>
<evidence type="ECO:0000259" key="13">
    <source>
        <dbReference type="PROSITE" id="PS51030"/>
    </source>
</evidence>
<dbReference type="Pfam" id="PF00104">
    <property type="entry name" value="Hormone_recep"/>
    <property type="match status" value="1"/>
</dbReference>